<proteinExistence type="inferred from homology"/>
<keyword evidence="2" id="KW-0645">Protease</keyword>
<keyword evidence="3" id="KW-0378">Hydrolase</keyword>
<protein>
    <submittedName>
        <fullName evidence="7">Unannotated protein</fullName>
    </submittedName>
</protein>
<evidence type="ECO:0000256" key="1">
    <source>
        <dbReference type="ARBA" id="ARBA00005228"/>
    </source>
</evidence>
<dbReference type="PRINTS" id="PR00862">
    <property type="entry name" value="PROLIGOPTASE"/>
</dbReference>
<dbReference type="GO" id="GO:0006508">
    <property type="term" value="P:proteolysis"/>
    <property type="evidence" value="ECO:0007669"/>
    <property type="project" value="UniProtKB-KW"/>
</dbReference>
<dbReference type="Pfam" id="PF02897">
    <property type="entry name" value="Peptidase_S9_N"/>
    <property type="match status" value="1"/>
</dbReference>
<dbReference type="InterPro" id="IPR029058">
    <property type="entry name" value="AB_hydrolase_fold"/>
</dbReference>
<keyword evidence="4" id="KW-0720">Serine protease</keyword>
<evidence type="ECO:0000256" key="3">
    <source>
        <dbReference type="ARBA" id="ARBA00022801"/>
    </source>
</evidence>
<dbReference type="Pfam" id="PF00326">
    <property type="entry name" value="Peptidase_S9"/>
    <property type="match status" value="1"/>
</dbReference>
<dbReference type="InterPro" id="IPR023302">
    <property type="entry name" value="Pept_S9A_N"/>
</dbReference>
<evidence type="ECO:0000256" key="2">
    <source>
        <dbReference type="ARBA" id="ARBA00022670"/>
    </source>
</evidence>
<dbReference type="Gene3D" id="2.130.10.120">
    <property type="entry name" value="Prolyl oligopeptidase, N-terminal domain"/>
    <property type="match status" value="1"/>
</dbReference>
<evidence type="ECO:0000313" key="7">
    <source>
        <dbReference type="EMBL" id="CAB4647263.1"/>
    </source>
</evidence>
<dbReference type="GO" id="GO:0004252">
    <property type="term" value="F:serine-type endopeptidase activity"/>
    <property type="evidence" value="ECO:0007669"/>
    <property type="project" value="InterPro"/>
</dbReference>
<feature type="domain" description="Peptidase S9A N-terminal" evidence="6">
    <location>
        <begin position="21"/>
        <end position="400"/>
    </location>
</feature>
<dbReference type="AlphaFoldDB" id="A0A6J6KFL5"/>
<evidence type="ECO:0000256" key="4">
    <source>
        <dbReference type="ARBA" id="ARBA00022825"/>
    </source>
</evidence>
<feature type="domain" description="Peptidase S9 prolyl oligopeptidase catalytic" evidence="5">
    <location>
        <begin position="460"/>
        <end position="674"/>
    </location>
</feature>
<dbReference type="SUPFAM" id="SSF53474">
    <property type="entry name" value="alpha/beta-Hydrolases"/>
    <property type="match status" value="1"/>
</dbReference>
<dbReference type="InterPro" id="IPR002470">
    <property type="entry name" value="Peptidase_S9A"/>
</dbReference>
<dbReference type="InterPro" id="IPR051543">
    <property type="entry name" value="Serine_Peptidase_S9A"/>
</dbReference>
<comment type="similarity">
    <text evidence="1">Belongs to the peptidase S9A family.</text>
</comment>
<organism evidence="7">
    <name type="scientific">freshwater metagenome</name>
    <dbReference type="NCBI Taxonomy" id="449393"/>
    <lineage>
        <taxon>unclassified sequences</taxon>
        <taxon>metagenomes</taxon>
        <taxon>ecological metagenomes</taxon>
    </lineage>
</organism>
<dbReference type="Gene3D" id="3.40.50.1820">
    <property type="entry name" value="alpha/beta hydrolase"/>
    <property type="match status" value="1"/>
</dbReference>
<dbReference type="EMBL" id="CAEZWE010000014">
    <property type="protein sequence ID" value="CAB4647263.1"/>
    <property type="molecule type" value="Genomic_DNA"/>
</dbReference>
<dbReference type="PANTHER" id="PTHR11757">
    <property type="entry name" value="PROTEASE FAMILY S9A OLIGOPEPTIDASE"/>
    <property type="match status" value="1"/>
</dbReference>
<name>A0A6J6KFL5_9ZZZZ</name>
<evidence type="ECO:0000259" key="5">
    <source>
        <dbReference type="Pfam" id="PF00326"/>
    </source>
</evidence>
<gene>
    <name evidence="7" type="ORF">UFOPK2169_00519</name>
</gene>
<accession>A0A6J6KFL5</accession>
<sequence length="679" mass="76101">MTTATPSASRREHKWARKTGLIDDPYAWLLEQKDPEVLSYLGQENDFADAWFVQHNSNVEAIFEEIKTRVKEDDETFPVLHNGWWYSSRTLTGQAYALHARGATLETASQELLLDENLEAAGHSYFSLSAFEVSYSNRLLAWSSDTDGSEKYTLRVRNLDTGTDLDDIVPNTTWGGVAWSRDDNCLFYVVPDDAMRPWQVWRHRLGTPASSDLLVFEETDERFFVGIGSTRSGKWITIESSSKTSSETWLIDASAVETDPVCVAPRRNNVEYQVDHWGDSFAILTNLDAQDFCVMLADESTPGQWRNFITHTPGERITGFDCFENHAILQRWQKGQQVLAVVDRAGTLSDIHITKEPHEAELDVNPDWASTSVRLSYQSLTTPATVATYDIAGTTLTTLKRTEVLEVDLSCYVSERVWATSDDGTRIPVDYVRHRDTPLDGSAPALVYVYGAYEISTPPWFSIARLSLLDRGWIWALAHPRGGGEMGRQWYENGKLLNKKNTFIDTIACATHLADTAVCDGTKIVIRGGSAGGLAVGACITMNPERFSGAIAEVPFVDVTNTMCDPSLPLTVTEWEEWGDPREEPFFSYISSYSPYDNVRAVPYPDLYITAGLNDPRVSYHEPAKWAAKIRHLSPESKVIFRCEMDSGHGGPSGRYEQWREEAKTLSFALASVNSTPQK</sequence>
<reference evidence="7" key="1">
    <citation type="submission" date="2020-05" db="EMBL/GenBank/DDBJ databases">
        <authorList>
            <person name="Chiriac C."/>
            <person name="Salcher M."/>
            <person name="Ghai R."/>
            <person name="Kavagutti S V."/>
        </authorList>
    </citation>
    <scope>NUCLEOTIDE SEQUENCE</scope>
</reference>
<evidence type="ECO:0000259" key="6">
    <source>
        <dbReference type="Pfam" id="PF02897"/>
    </source>
</evidence>
<dbReference type="PANTHER" id="PTHR11757:SF19">
    <property type="entry name" value="PROLYL ENDOPEPTIDASE-LIKE"/>
    <property type="match status" value="1"/>
</dbReference>
<dbReference type="SUPFAM" id="SSF50993">
    <property type="entry name" value="Peptidase/esterase 'gauge' domain"/>
    <property type="match status" value="1"/>
</dbReference>
<dbReference type="InterPro" id="IPR001375">
    <property type="entry name" value="Peptidase_S9_cat"/>
</dbReference>